<dbReference type="PROSITE" id="PS50026">
    <property type="entry name" value="EGF_3"/>
    <property type="match status" value="1"/>
</dbReference>
<dbReference type="EMBL" id="CACRXK020009790">
    <property type="protein sequence ID" value="CAB4017966.1"/>
    <property type="molecule type" value="Genomic_DNA"/>
</dbReference>
<dbReference type="CDD" id="cd00054">
    <property type="entry name" value="EGF_CA"/>
    <property type="match status" value="1"/>
</dbReference>
<dbReference type="SMART" id="SM00181">
    <property type="entry name" value="EGF"/>
    <property type="match status" value="2"/>
</dbReference>
<dbReference type="PANTHER" id="PTHR24049">
    <property type="entry name" value="CRUMBS FAMILY MEMBER"/>
    <property type="match status" value="1"/>
</dbReference>
<dbReference type="AlphaFoldDB" id="A0A6S7IJU5"/>
<evidence type="ECO:0000256" key="4">
    <source>
        <dbReference type="PROSITE-ProRule" id="PRU00076"/>
    </source>
</evidence>
<reference evidence="5" key="1">
    <citation type="submission" date="2020-04" db="EMBL/GenBank/DDBJ databases">
        <authorList>
            <person name="Alioto T."/>
            <person name="Alioto T."/>
            <person name="Gomez Garrido J."/>
        </authorList>
    </citation>
    <scope>NUCLEOTIDE SEQUENCE</scope>
    <source>
        <strain evidence="5">A484AB</strain>
    </source>
</reference>
<evidence type="ECO:0000256" key="3">
    <source>
        <dbReference type="ARBA" id="ARBA00023157"/>
    </source>
</evidence>
<dbReference type="PROSITE" id="PS00022">
    <property type="entry name" value="EGF_1"/>
    <property type="match status" value="1"/>
</dbReference>
<dbReference type="PROSITE" id="PS01186">
    <property type="entry name" value="EGF_2"/>
    <property type="match status" value="1"/>
</dbReference>
<proteinExistence type="predicted"/>
<dbReference type="Pfam" id="PF01390">
    <property type="entry name" value="SEA"/>
    <property type="match status" value="1"/>
</dbReference>
<dbReference type="Proteomes" id="UP001152795">
    <property type="component" value="Unassembled WGS sequence"/>
</dbReference>
<keyword evidence="2" id="KW-0677">Repeat</keyword>
<evidence type="ECO:0000313" key="5">
    <source>
        <dbReference type="EMBL" id="CAB4017966.1"/>
    </source>
</evidence>
<dbReference type="InterPro" id="IPR051022">
    <property type="entry name" value="Notch_Cell-Fate_Det"/>
</dbReference>
<protein>
    <submittedName>
        <fullName evidence="5">von Willebrand factor D and EGF domain-containing</fullName>
    </submittedName>
</protein>
<dbReference type="PROSITE" id="PS50024">
    <property type="entry name" value="SEA"/>
    <property type="match status" value="1"/>
</dbReference>
<sequence>MAVDPENQDMTFTLLSNGTLITARISKQLLTITNLKENGTVYVQVQDEMDGKNILILQVNAFECPCVHNGKCYQSKSIAYPVHPTDYFCQCEDPYTGDRCEIRSNPCDELPCYPGLECSTAQNSEGFTCEKCPTLFQGDGKQCELKPTEEKSSVASEMTLTDQKWDDQLKTKTSDVYKNLVSLLTIEIRNVYKNRAAFSYVIIKGFRRGSIIVEFDLIFTTKKVEDPLKPLMEVVETGKLGNMTVKMKTIPDETKDDSSEDKILGLDKTIFFVIVGAAVVFILMISVAIYLRIKRHRTHREANLRTRILNTSDKKAQGIAFRPAGQGSDEEMDLEVLDNEPLHLDEEIKIQP</sequence>
<dbReference type="Gene3D" id="2.10.25.10">
    <property type="entry name" value="Laminin"/>
    <property type="match status" value="1"/>
</dbReference>
<name>A0A6S7IJU5_PARCT</name>
<dbReference type="InterPro" id="IPR009030">
    <property type="entry name" value="Growth_fac_rcpt_cys_sf"/>
</dbReference>
<evidence type="ECO:0000256" key="2">
    <source>
        <dbReference type="ARBA" id="ARBA00022737"/>
    </source>
</evidence>
<evidence type="ECO:0000256" key="1">
    <source>
        <dbReference type="ARBA" id="ARBA00022536"/>
    </source>
</evidence>
<comment type="caution">
    <text evidence="5">The sequence shown here is derived from an EMBL/GenBank/DDBJ whole genome shotgun (WGS) entry which is preliminary data.</text>
</comment>
<dbReference type="OrthoDB" id="5984288at2759"/>
<dbReference type="SUPFAM" id="SSF57184">
    <property type="entry name" value="Growth factor receptor domain"/>
    <property type="match status" value="1"/>
</dbReference>
<gene>
    <name evidence="5" type="ORF">PACLA_8A078108</name>
</gene>
<dbReference type="InterPro" id="IPR000742">
    <property type="entry name" value="EGF"/>
</dbReference>
<keyword evidence="1 4" id="KW-0245">EGF-like domain</keyword>
<dbReference type="InterPro" id="IPR000082">
    <property type="entry name" value="SEA_dom"/>
</dbReference>
<organism evidence="5 6">
    <name type="scientific">Paramuricea clavata</name>
    <name type="common">Red gorgonian</name>
    <name type="synonym">Violescent sea-whip</name>
    <dbReference type="NCBI Taxonomy" id="317549"/>
    <lineage>
        <taxon>Eukaryota</taxon>
        <taxon>Metazoa</taxon>
        <taxon>Cnidaria</taxon>
        <taxon>Anthozoa</taxon>
        <taxon>Octocorallia</taxon>
        <taxon>Malacalcyonacea</taxon>
        <taxon>Plexauridae</taxon>
        <taxon>Paramuricea</taxon>
    </lineage>
</organism>
<comment type="caution">
    <text evidence="4">Lacks conserved residue(s) required for the propagation of feature annotation.</text>
</comment>
<keyword evidence="6" id="KW-1185">Reference proteome</keyword>
<accession>A0A6S7IJU5</accession>
<feature type="disulfide bond" evidence="4">
    <location>
        <begin position="91"/>
        <end position="100"/>
    </location>
</feature>
<keyword evidence="3 4" id="KW-1015">Disulfide bond</keyword>
<evidence type="ECO:0000313" key="6">
    <source>
        <dbReference type="Proteomes" id="UP001152795"/>
    </source>
</evidence>